<dbReference type="Pfam" id="PF00646">
    <property type="entry name" value="F-box"/>
    <property type="match status" value="1"/>
</dbReference>
<comment type="caution">
    <text evidence="2">The sequence shown here is derived from an EMBL/GenBank/DDBJ whole genome shotgun (WGS) entry which is preliminary data.</text>
</comment>
<dbReference type="PANTHER" id="PTHR34591">
    <property type="entry name" value="OS03G0653100 PROTEIN-RELATED"/>
    <property type="match status" value="1"/>
</dbReference>
<dbReference type="SMART" id="SM00256">
    <property type="entry name" value="FBOX"/>
    <property type="match status" value="1"/>
</dbReference>
<dbReference type="InterPro" id="IPR001810">
    <property type="entry name" value="F-box_dom"/>
</dbReference>
<dbReference type="PANTHER" id="PTHR34591:SF33">
    <property type="entry name" value="F-BOX DOMAIN-CONTAINING PROTEIN"/>
    <property type="match status" value="1"/>
</dbReference>
<dbReference type="InterPro" id="IPR036047">
    <property type="entry name" value="F-box-like_dom_sf"/>
</dbReference>
<keyword evidence="3" id="KW-1185">Reference proteome</keyword>
<feature type="domain" description="F-box" evidence="1">
    <location>
        <begin position="12"/>
        <end position="52"/>
    </location>
</feature>
<evidence type="ECO:0000313" key="3">
    <source>
        <dbReference type="Proteomes" id="UP001231189"/>
    </source>
</evidence>
<evidence type="ECO:0000313" key="2">
    <source>
        <dbReference type="EMBL" id="KAK1653983.1"/>
    </source>
</evidence>
<proteinExistence type="predicted"/>
<reference evidence="2" key="1">
    <citation type="submission" date="2023-07" db="EMBL/GenBank/DDBJ databases">
        <title>A chromosome-level genome assembly of Lolium multiflorum.</title>
        <authorList>
            <person name="Chen Y."/>
            <person name="Copetti D."/>
            <person name="Kolliker R."/>
            <person name="Studer B."/>
        </authorList>
    </citation>
    <scope>NUCLEOTIDE SEQUENCE</scope>
    <source>
        <strain evidence="2">02402/16</strain>
        <tissue evidence="2">Leaf</tissue>
    </source>
</reference>
<organism evidence="2 3">
    <name type="scientific">Lolium multiflorum</name>
    <name type="common">Italian ryegrass</name>
    <name type="synonym">Lolium perenne subsp. multiflorum</name>
    <dbReference type="NCBI Taxonomy" id="4521"/>
    <lineage>
        <taxon>Eukaryota</taxon>
        <taxon>Viridiplantae</taxon>
        <taxon>Streptophyta</taxon>
        <taxon>Embryophyta</taxon>
        <taxon>Tracheophyta</taxon>
        <taxon>Spermatophyta</taxon>
        <taxon>Magnoliopsida</taxon>
        <taxon>Liliopsida</taxon>
        <taxon>Poales</taxon>
        <taxon>Poaceae</taxon>
        <taxon>BOP clade</taxon>
        <taxon>Pooideae</taxon>
        <taxon>Poodae</taxon>
        <taxon>Poeae</taxon>
        <taxon>Poeae Chloroplast Group 2 (Poeae type)</taxon>
        <taxon>Loliodinae</taxon>
        <taxon>Loliinae</taxon>
        <taxon>Lolium</taxon>
    </lineage>
</organism>
<accession>A0AAD8SM55</accession>
<dbReference type="EMBL" id="JAUUTY010000004">
    <property type="protein sequence ID" value="KAK1653983.1"/>
    <property type="molecule type" value="Genomic_DNA"/>
</dbReference>
<protein>
    <recommendedName>
        <fullName evidence="1">F-box domain-containing protein</fullName>
    </recommendedName>
</protein>
<dbReference type="SUPFAM" id="SSF81383">
    <property type="entry name" value="F-box domain"/>
    <property type="match status" value="1"/>
</dbReference>
<evidence type="ECO:0000259" key="1">
    <source>
        <dbReference type="SMART" id="SM00256"/>
    </source>
</evidence>
<gene>
    <name evidence="2" type="ORF">QYE76_071788</name>
</gene>
<dbReference type="AlphaFoldDB" id="A0AAD8SM55"/>
<name>A0AAD8SM55_LOLMU</name>
<dbReference type="Gene3D" id="1.20.1280.50">
    <property type="match status" value="1"/>
</dbReference>
<dbReference type="Proteomes" id="UP001231189">
    <property type="component" value="Unassembled WGS sequence"/>
</dbReference>
<sequence>MDAVSDTDGLCFPYDVLLDILRRLPCSTIAQSRTICRVWRAIVDDHGLLPLFFSSPSFPGVFTNHAGCRDRSYFLAAPASGTRAGAFRRPLFCHGWARVEDYCNGLLLLRNHMISGRKESNTYVCNPTTVRCDALPRAPSMWGDAGEGTFLAFDPAVSLHYKVYKVYRDYQIYSKTPGSEEPEEIVVYSWVYSSQTRRWKL</sequence>